<evidence type="ECO:0000256" key="1">
    <source>
        <dbReference type="PROSITE-ProRule" id="PRU00325"/>
    </source>
</evidence>
<dbReference type="EMBL" id="JAFNEN010000102">
    <property type="protein sequence ID" value="KAG8194513.1"/>
    <property type="molecule type" value="Genomic_DNA"/>
</dbReference>
<keyword evidence="1" id="KW-0863">Zinc-finger</keyword>
<organism evidence="4 5">
    <name type="scientific">Oedothorax gibbosus</name>
    <dbReference type="NCBI Taxonomy" id="931172"/>
    <lineage>
        <taxon>Eukaryota</taxon>
        <taxon>Metazoa</taxon>
        <taxon>Ecdysozoa</taxon>
        <taxon>Arthropoda</taxon>
        <taxon>Chelicerata</taxon>
        <taxon>Arachnida</taxon>
        <taxon>Araneae</taxon>
        <taxon>Araneomorphae</taxon>
        <taxon>Entelegynae</taxon>
        <taxon>Araneoidea</taxon>
        <taxon>Linyphiidae</taxon>
        <taxon>Erigoninae</taxon>
        <taxon>Oedothorax</taxon>
    </lineage>
</organism>
<proteinExistence type="predicted"/>
<dbReference type="InterPro" id="IPR007527">
    <property type="entry name" value="Znf_SWIM"/>
</dbReference>
<name>A0AAV6VEM5_9ARAC</name>
<dbReference type="Proteomes" id="UP000827092">
    <property type="component" value="Unassembled WGS sequence"/>
</dbReference>
<sequence length="893" mass="101619">MENNSVSELPNNKELPLQLQNILPCGYSYNLKKWTLFENNANHFEADFFINVYTEEEAQEWWQQFNLKSNTTMRVKATCPKTGKVNSFKIYLRCLHQGRLAKQPQKSTTRNTNCPAGMIVAIRRHIKYSRSKLRGPIDPVHPCEIKLRFVHNHETNEGDSLRVRPVSKETEEKLIKLFQVGHSPGSALEMLKMDLQFELGSCYQQISTDRSRCPDKGFCYRLFHKHFGKDNSSYGKKNSVDVLGEKVKFYNDALGDKCLASTVLESDCAIAVCSPFMKRVHSLPQCCDVVFVDTFESHSNKEVGKHYVLLLIALTAKGGLPLGTVLTNSNTTTSWKLGLQLLKELLPARAFSFNSIGDPVFLIADSEVQRVAFLEVWPNSSVAICIFRLLQHVWKWLWDEKNNILKDHRLYLLYLAKTLLFAASDVEIDEKYQVLSADSIAVHYPTFLQVVESTWEKRHTWKFSILPQLPPLTGANNYYEAAARALKDKLVEPTKSFNLIQLLDFLVTRVESYYKTKLLDILNEKFNDIFRTHFATSIPSRVDENINKVAGNYFLVPSEQEAKDEYAVDAELNVCSCPYGINGTLCQHQYWVLQKSPSDMFKVRSCDSELSNRLSYVITGNITIPTPPQISFDIQSLPQVIPNSNEFRVVGMVSENNLPQVQSIVKTFLDHKSSPDTIIEITQTSSDPPVPNINERISLPIHINNDNQDSTTNVNSYSNSVEARSCTVVATSSITDNVREPHETVPFENDSVDKESSNSNVPQNCDTEKSHMLEFKSTDKKMADVLEKFELFCQRVKDGLRNQTTEFLPALEIMMKNLERKGYSDELLVSGLSFFGVFSAPSLMTNKRKRNLKSPAVINEEIVPLVHGHQMVTYGKRRQLDTKNCESKIDQIC</sequence>
<feature type="compositionally biased region" description="Basic and acidic residues" evidence="2">
    <location>
        <begin position="743"/>
        <end position="756"/>
    </location>
</feature>
<evidence type="ECO:0000313" key="5">
    <source>
        <dbReference type="Proteomes" id="UP000827092"/>
    </source>
</evidence>
<evidence type="ECO:0000256" key="2">
    <source>
        <dbReference type="SAM" id="MobiDB-lite"/>
    </source>
</evidence>
<dbReference type="AlphaFoldDB" id="A0AAV6VEM5"/>
<dbReference type="PROSITE" id="PS50966">
    <property type="entry name" value="ZF_SWIM"/>
    <property type="match status" value="1"/>
</dbReference>
<keyword evidence="5" id="KW-1185">Reference proteome</keyword>
<feature type="region of interest" description="Disordered" evidence="2">
    <location>
        <begin position="743"/>
        <end position="766"/>
    </location>
</feature>
<keyword evidence="1" id="KW-0479">Metal-binding</keyword>
<protein>
    <recommendedName>
        <fullName evidence="3">SWIM-type domain-containing protein</fullName>
    </recommendedName>
</protein>
<feature type="domain" description="SWIM-type" evidence="3">
    <location>
        <begin position="566"/>
        <end position="597"/>
    </location>
</feature>
<accession>A0AAV6VEM5</accession>
<dbReference type="PANTHER" id="PTHR35385:SF2">
    <property type="entry name" value="PROTEIN B, PUTATIVE-RELATED"/>
    <property type="match status" value="1"/>
</dbReference>
<gene>
    <name evidence="4" type="ORF">JTE90_013265</name>
</gene>
<evidence type="ECO:0000259" key="3">
    <source>
        <dbReference type="PROSITE" id="PS50966"/>
    </source>
</evidence>
<reference evidence="4 5" key="1">
    <citation type="journal article" date="2022" name="Nat. Ecol. Evol.">
        <title>A masculinizing supergene underlies an exaggerated male reproductive morph in a spider.</title>
        <authorList>
            <person name="Hendrickx F."/>
            <person name="De Corte Z."/>
            <person name="Sonet G."/>
            <person name="Van Belleghem S.M."/>
            <person name="Kostlbacher S."/>
            <person name="Vangestel C."/>
        </authorList>
    </citation>
    <scope>NUCLEOTIDE SEQUENCE [LARGE SCALE GENOMIC DNA]</scope>
    <source>
        <strain evidence="4">W744_W776</strain>
    </source>
</reference>
<evidence type="ECO:0000313" key="4">
    <source>
        <dbReference type="EMBL" id="KAG8194513.1"/>
    </source>
</evidence>
<comment type="caution">
    <text evidence="4">The sequence shown here is derived from an EMBL/GenBank/DDBJ whole genome shotgun (WGS) entry which is preliminary data.</text>
</comment>
<dbReference type="PANTHER" id="PTHR35385">
    <property type="entry name" value="PROTEIN B, PUTATIVE-RELATED-RELATED"/>
    <property type="match status" value="1"/>
</dbReference>
<dbReference type="GO" id="GO:0008270">
    <property type="term" value="F:zinc ion binding"/>
    <property type="evidence" value="ECO:0007669"/>
    <property type="project" value="UniProtKB-KW"/>
</dbReference>
<keyword evidence="1" id="KW-0862">Zinc</keyword>